<keyword evidence="3" id="KW-1185">Reference proteome</keyword>
<feature type="domain" description="VOC" evidence="1">
    <location>
        <begin position="4"/>
        <end position="125"/>
    </location>
</feature>
<sequence>MGFRMDAVGVVVADLDKSIAFYQRLGVSFSPGGRDGTVIADLGGFRLRLYTEDLLRELSWDIDADAPRTGVTLAVGCDSPEALNELYSWLDDDGYGFREPLDAPWGRRHATVQDPDGTHIDLYAPLP</sequence>
<name>A0ABT9NWI8_9ACTN</name>
<evidence type="ECO:0000259" key="1">
    <source>
        <dbReference type="PROSITE" id="PS51819"/>
    </source>
</evidence>
<dbReference type="PROSITE" id="PS51819">
    <property type="entry name" value="VOC"/>
    <property type="match status" value="1"/>
</dbReference>
<dbReference type="EMBL" id="JAUSQZ010000001">
    <property type="protein sequence ID" value="MDP9824793.1"/>
    <property type="molecule type" value="Genomic_DNA"/>
</dbReference>
<reference evidence="2 3" key="1">
    <citation type="submission" date="2023-07" db="EMBL/GenBank/DDBJ databases">
        <title>Sequencing the genomes of 1000 actinobacteria strains.</title>
        <authorList>
            <person name="Klenk H.-P."/>
        </authorList>
    </citation>
    <scope>NUCLEOTIDE SEQUENCE [LARGE SCALE GENOMIC DNA]</scope>
    <source>
        <strain evidence="2 3">DSM 44388</strain>
    </source>
</reference>
<dbReference type="InterPro" id="IPR037523">
    <property type="entry name" value="VOC_core"/>
</dbReference>
<dbReference type="PANTHER" id="PTHR36503">
    <property type="entry name" value="BLR2520 PROTEIN"/>
    <property type="match status" value="1"/>
</dbReference>
<comment type="caution">
    <text evidence="2">The sequence shown here is derived from an EMBL/GenBank/DDBJ whole genome shotgun (WGS) entry which is preliminary data.</text>
</comment>
<dbReference type="SUPFAM" id="SSF54593">
    <property type="entry name" value="Glyoxalase/Bleomycin resistance protein/Dihydroxybiphenyl dioxygenase"/>
    <property type="match status" value="1"/>
</dbReference>
<dbReference type="PANTHER" id="PTHR36503:SF3">
    <property type="entry name" value="BLR0126 PROTEIN"/>
    <property type="match status" value="1"/>
</dbReference>
<dbReference type="InterPro" id="IPR029068">
    <property type="entry name" value="Glyas_Bleomycin-R_OHBP_Dase"/>
</dbReference>
<dbReference type="Proteomes" id="UP001235712">
    <property type="component" value="Unassembled WGS sequence"/>
</dbReference>
<accession>A0ABT9NWI8</accession>
<organism evidence="2 3">
    <name type="scientific">Kineosporia succinea</name>
    <dbReference type="NCBI Taxonomy" id="84632"/>
    <lineage>
        <taxon>Bacteria</taxon>
        <taxon>Bacillati</taxon>
        <taxon>Actinomycetota</taxon>
        <taxon>Actinomycetes</taxon>
        <taxon>Kineosporiales</taxon>
        <taxon>Kineosporiaceae</taxon>
        <taxon>Kineosporia</taxon>
    </lineage>
</organism>
<gene>
    <name evidence="2" type="ORF">J2S57_000542</name>
</gene>
<dbReference type="Gene3D" id="3.10.180.10">
    <property type="entry name" value="2,3-Dihydroxybiphenyl 1,2-Dioxygenase, domain 1"/>
    <property type="match status" value="1"/>
</dbReference>
<dbReference type="Pfam" id="PF00903">
    <property type="entry name" value="Glyoxalase"/>
    <property type="match status" value="1"/>
</dbReference>
<dbReference type="RefSeq" id="WP_307237905.1">
    <property type="nucleotide sequence ID" value="NZ_JAUSQZ010000001.1"/>
</dbReference>
<protein>
    <submittedName>
        <fullName evidence="2">Catechol 2,3-dioxygenase-like lactoylglutathione lyase family enzyme</fullName>
    </submittedName>
</protein>
<evidence type="ECO:0000313" key="2">
    <source>
        <dbReference type="EMBL" id="MDP9824793.1"/>
    </source>
</evidence>
<evidence type="ECO:0000313" key="3">
    <source>
        <dbReference type="Proteomes" id="UP001235712"/>
    </source>
</evidence>
<dbReference type="InterPro" id="IPR004360">
    <property type="entry name" value="Glyas_Fos-R_dOase_dom"/>
</dbReference>
<proteinExistence type="predicted"/>